<feature type="region of interest" description="Disordered" evidence="1">
    <location>
        <begin position="397"/>
        <end position="456"/>
    </location>
</feature>
<feature type="compositionally biased region" description="Basic and acidic residues" evidence="1">
    <location>
        <begin position="430"/>
        <end position="454"/>
    </location>
</feature>
<proteinExistence type="predicted"/>
<accession>A0AAJ0IDR2</accession>
<dbReference type="EMBL" id="JAULSX010000002">
    <property type="protein sequence ID" value="KAK3497802.1"/>
    <property type="molecule type" value="Genomic_DNA"/>
</dbReference>
<dbReference type="AlphaFoldDB" id="A0AAJ0IDR2"/>
<name>A0AAJ0IDR2_9PEZI</name>
<reference evidence="2 3" key="1">
    <citation type="journal article" date="2023" name="Mol. Phylogenet. Evol.">
        <title>Genome-scale phylogeny and comparative genomics of the fungal order Sordariales.</title>
        <authorList>
            <person name="Hensen N."/>
            <person name="Bonometti L."/>
            <person name="Westerberg I."/>
            <person name="Brannstrom I.O."/>
            <person name="Guillou S."/>
            <person name="Cros-Aarteil S."/>
            <person name="Calhoun S."/>
            <person name="Haridas S."/>
            <person name="Kuo A."/>
            <person name="Mondo S."/>
            <person name="Pangilinan J."/>
            <person name="Riley R."/>
            <person name="LaButti K."/>
            <person name="Andreopoulos B."/>
            <person name="Lipzen A."/>
            <person name="Chen C."/>
            <person name="Yan M."/>
            <person name="Daum C."/>
            <person name="Ng V."/>
            <person name="Clum A."/>
            <person name="Steindorff A."/>
            <person name="Ohm R.A."/>
            <person name="Martin F."/>
            <person name="Silar P."/>
            <person name="Natvig D.O."/>
            <person name="Lalanne C."/>
            <person name="Gautier V."/>
            <person name="Ament-Velasquez S.L."/>
            <person name="Kruys A."/>
            <person name="Hutchinson M.I."/>
            <person name="Powell A.J."/>
            <person name="Barry K."/>
            <person name="Miller A.N."/>
            <person name="Grigoriev I.V."/>
            <person name="Debuchy R."/>
            <person name="Gladieux P."/>
            <person name="Hiltunen Thoren M."/>
            <person name="Johannesson H."/>
        </authorList>
    </citation>
    <scope>NUCLEOTIDE SEQUENCE [LARGE SCALE GENOMIC DNA]</scope>
    <source>
        <strain evidence="2 3">FGSC 10403</strain>
    </source>
</reference>
<evidence type="ECO:0000313" key="2">
    <source>
        <dbReference type="EMBL" id="KAK3497802.1"/>
    </source>
</evidence>
<sequence>MAYHQTESKSWKGATRSAPNYTRVDYGRFPESLPPLIPIGQTSKIGKIEVDCRFLCSRSRWGKMSNGGPGPRLSDTYPAGILYLDLAFRQPADCRLQSAKIAVTLGRDDYMLQKSEPAVFMTGHYGPRQLSGPRQSIQTRQLDEFRPQVGVGGYVEVGGVGRQKEKLQTIADSWRFSGYLRSVDGCPNYNRLEWVLDESFLEERPTHGPIFHTAFAIGHNARAFYLTVEVTGTLARKRDKFKNWSREKFKFGGSKDTPQNQATIKFQWRNGYSSAKLPLDVEAQYLSQAMDLENMHSIPIVIPEPQPAAFYSPAMHSEAATDTRRTSVRPDNVMLPTAGNNTAEARIPRLQTDVPPRPLWLTDALPNLKPSTDENIAWAAGLDSVGRSGSIDLDSLDLTTTPKTVSGGTTLVDDDQDSESPWESNSTARRTVERQAKTSDESSAEKTMKGENHPFNEPPMEVGLMLKLLHWLQCVTIWELISAMLGVAALTGESRADKGDWGRQGK</sequence>
<evidence type="ECO:0000256" key="1">
    <source>
        <dbReference type="SAM" id="MobiDB-lite"/>
    </source>
</evidence>
<comment type="caution">
    <text evidence="2">The sequence shown here is derived from an EMBL/GenBank/DDBJ whole genome shotgun (WGS) entry which is preliminary data.</text>
</comment>
<organism evidence="2 3">
    <name type="scientific">Neurospora hispaniola</name>
    <dbReference type="NCBI Taxonomy" id="588809"/>
    <lineage>
        <taxon>Eukaryota</taxon>
        <taxon>Fungi</taxon>
        <taxon>Dikarya</taxon>
        <taxon>Ascomycota</taxon>
        <taxon>Pezizomycotina</taxon>
        <taxon>Sordariomycetes</taxon>
        <taxon>Sordariomycetidae</taxon>
        <taxon>Sordariales</taxon>
        <taxon>Sordariaceae</taxon>
        <taxon>Neurospora</taxon>
    </lineage>
</organism>
<evidence type="ECO:0000313" key="3">
    <source>
        <dbReference type="Proteomes" id="UP001285908"/>
    </source>
</evidence>
<keyword evidence="3" id="KW-1185">Reference proteome</keyword>
<dbReference type="RefSeq" id="XP_062696066.1">
    <property type="nucleotide sequence ID" value="XM_062834628.1"/>
</dbReference>
<feature type="compositionally biased region" description="Low complexity" evidence="1">
    <location>
        <begin position="399"/>
        <end position="410"/>
    </location>
</feature>
<protein>
    <submittedName>
        <fullName evidence="2">Uncharacterized protein</fullName>
    </submittedName>
</protein>
<dbReference type="GeneID" id="87872250"/>
<dbReference type="Proteomes" id="UP001285908">
    <property type="component" value="Unassembled WGS sequence"/>
</dbReference>
<gene>
    <name evidence="2" type="ORF">B0T23DRAFT_311171</name>
</gene>